<feature type="compositionally biased region" description="Basic and acidic residues" evidence="3">
    <location>
        <begin position="119"/>
        <end position="130"/>
    </location>
</feature>
<dbReference type="GO" id="GO:0047617">
    <property type="term" value="F:fatty acyl-CoA hydrolase activity"/>
    <property type="evidence" value="ECO:0007669"/>
    <property type="project" value="TreeGrafter"/>
</dbReference>
<evidence type="ECO:0000256" key="2">
    <source>
        <dbReference type="ARBA" id="ARBA00022801"/>
    </source>
</evidence>
<dbReference type="EMBL" id="QBKR01000008">
    <property type="protein sequence ID" value="PTX60781.1"/>
    <property type="molecule type" value="Genomic_DNA"/>
</dbReference>
<evidence type="ECO:0000256" key="3">
    <source>
        <dbReference type="SAM" id="MobiDB-lite"/>
    </source>
</evidence>
<sequence>MFRTVIQPRVSETDGVGHINNTTVPVWFEAGREPIFKMFTPDLSFDRWKMVIVNMNVDYLDQLYYGKEVEVLTWVQKIGNTSLVLEEELHQEGRLCAKGTATYINFHLSTQKPEPIPPEIREQLEAHMRGQDPASKGQGD</sequence>
<accession>A0A2T6BXG9</accession>
<dbReference type="Gene3D" id="3.10.129.10">
    <property type="entry name" value="Hotdog Thioesterase"/>
    <property type="match status" value="1"/>
</dbReference>
<dbReference type="PANTHER" id="PTHR31793:SF27">
    <property type="entry name" value="NOVEL THIOESTERASE SUPERFAMILY DOMAIN AND SAPOSIN A-TYPE DOMAIN CONTAINING PROTEIN (0610012H03RIK)"/>
    <property type="match status" value="1"/>
</dbReference>
<dbReference type="OrthoDB" id="9799036at2"/>
<dbReference type="CDD" id="cd00586">
    <property type="entry name" value="4HBT"/>
    <property type="match status" value="1"/>
</dbReference>
<organism evidence="4 5">
    <name type="scientific">Melghirimyces profundicolus</name>
    <dbReference type="NCBI Taxonomy" id="1242148"/>
    <lineage>
        <taxon>Bacteria</taxon>
        <taxon>Bacillati</taxon>
        <taxon>Bacillota</taxon>
        <taxon>Bacilli</taxon>
        <taxon>Bacillales</taxon>
        <taxon>Thermoactinomycetaceae</taxon>
        <taxon>Melghirimyces</taxon>
    </lineage>
</organism>
<evidence type="ECO:0000313" key="5">
    <source>
        <dbReference type="Proteomes" id="UP000244240"/>
    </source>
</evidence>
<gene>
    <name evidence="4" type="ORF">C8P63_10891</name>
</gene>
<comment type="caution">
    <text evidence="4">The sequence shown here is derived from an EMBL/GenBank/DDBJ whole genome shotgun (WGS) entry which is preliminary data.</text>
</comment>
<dbReference type="AlphaFoldDB" id="A0A2T6BXG9"/>
<proteinExistence type="inferred from homology"/>
<dbReference type="PANTHER" id="PTHR31793">
    <property type="entry name" value="4-HYDROXYBENZOYL-COA THIOESTERASE FAMILY MEMBER"/>
    <property type="match status" value="1"/>
</dbReference>
<evidence type="ECO:0000313" key="4">
    <source>
        <dbReference type="EMBL" id="PTX60781.1"/>
    </source>
</evidence>
<dbReference type="SUPFAM" id="SSF54637">
    <property type="entry name" value="Thioesterase/thiol ester dehydrase-isomerase"/>
    <property type="match status" value="1"/>
</dbReference>
<dbReference type="InterPro" id="IPR050563">
    <property type="entry name" value="4-hydroxybenzoyl-CoA_TE"/>
</dbReference>
<dbReference type="Pfam" id="PF13279">
    <property type="entry name" value="4HBT_2"/>
    <property type="match status" value="1"/>
</dbReference>
<comment type="similarity">
    <text evidence="1">Belongs to the 4-hydroxybenzoyl-CoA thioesterase family.</text>
</comment>
<dbReference type="InterPro" id="IPR029069">
    <property type="entry name" value="HotDog_dom_sf"/>
</dbReference>
<dbReference type="Proteomes" id="UP000244240">
    <property type="component" value="Unassembled WGS sequence"/>
</dbReference>
<reference evidence="4 5" key="1">
    <citation type="submission" date="2018-04" db="EMBL/GenBank/DDBJ databases">
        <title>Genomic Encyclopedia of Archaeal and Bacterial Type Strains, Phase II (KMG-II): from individual species to whole genera.</title>
        <authorList>
            <person name="Goeker M."/>
        </authorList>
    </citation>
    <scope>NUCLEOTIDE SEQUENCE [LARGE SCALE GENOMIC DNA]</scope>
    <source>
        <strain evidence="4 5">DSM 45787</strain>
    </source>
</reference>
<feature type="region of interest" description="Disordered" evidence="3">
    <location>
        <begin position="112"/>
        <end position="140"/>
    </location>
</feature>
<keyword evidence="2 4" id="KW-0378">Hydrolase</keyword>
<name>A0A2T6BXG9_9BACL</name>
<keyword evidence="5" id="KW-1185">Reference proteome</keyword>
<dbReference type="RefSeq" id="WP_108022745.1">
    <property type="nucleotide sequence ID" value="NZ_QBKR01000008.1"/>
</dbReference>
<protein>
    <submittedName>
        <fullName evidence="4">Acyl-CoA thioester hydrolase</fullName>
    </submittedName>
</protein>
<evidence type="ECO:0000256" key="1">
    <source>
        <dbReference type="ARBA" id="ARBA00005953"/>
    </source>
</evidence>